<dbReference type="Proteomes" id="UP000645828">
    <property type="component" value="Unassembled WGS sequence"/>
</dbReference>
<proteinExistence type="predicted"/>
<feature type="compositionally biased region" description="Basic and acidic residues" evidence="1">
    <location>
        <begin position="16"/>
        <end position="39"/>
    </location>
</feature>
<name>A0A812A1A0_NYCPR</name>
<organism evidence="2 3">
    <name type="scientific">Nyctereutes procyonoides</name>
    <name type="common">Raccoon dog</name>
    <name type="synonym">Canis procyonoides</name>
    <dbReference type="NCBI Taxonomy" id="34880"/>
    <lineage>
        <taxon>Eukaryota</taxon>
        <taxon>Metazoa</taxon>
        <taxon>Chordata</taxon>
        <taxon>Craniata</taxon>
        <taxon>Vertebrata</taxon>
        <taxon>Euteleostomi</taxon>
        <taxon>Mammalia</taxon>
        <taxon>Eutheria</taxon>
        <taxon>Laurasiatheria</taxon>
        <taxon>Carnivora</taxon>
        <taxon>Caniformia</taxon>
        <taxon>Canidae</taxon>
        <taxon>Nyctereutes</taxon>
    </lineage>
</organism>
<reference evidence="2" key="1">
    <citation type="submission" date="2020-12" db="EMBL/GenBank/DDBJ databases">
        <authorList>
            <consortium name="Molecular Ecology Group"/>
        </authorList>
    </citation>
    <scope>NUCLEOTIDE SEQUENCE</scope>
    <source>
        <strain evidence="2">TBG_1078</strain>
    </source>
</reference>
<dbReference type="EMBL" id="CAJHUB010000788">
    <property type="protein sequence ID" value="CAD7694116.1"/>
    <property type="molecule type" value="Genomic_DNA"/>
</dbReference>
<accession>A0A812A1A0</accession>
<evidence type="ECO:0000313" key="3">
    <source>
        <dbReference type="Proteomes" id="UP000645828"/>
    </source>
</evidence>
<gene>
    <name evidence="2" type="ORF">NYPRO_LOCUS26908</name>
</gene>
<evidence type="ECO:0000256" key="1">
    <source>
        <dbReference type="SAM" id="MobiDB-lite"/>
    </source>
</evidence>
<sequence length="39" mass="4626">MAETSENYPHQKNKKKSQEISKGERKEDTNEKSMQTKEK</sequence>
<feature type="compositionally biased region" description="Polar residues" evidence="1">
    <location>
        <begin position="1"/>
        <end position="10"/>
    </location>
</feature>
<evidence type="ECO:0000313" key="2">
    <source>
        <dbReference type="EMBL" id="CAD7694116.1"/>
    </source>
</evidence>
<dbReference type="AlphaFoldDB" id="A0A812A1A0"/>
<feature type="region of interest" description="Disordered" evidence="1">
    <location>
        <begin position="1"/>
        <end position="39"/>
    </location>
</feature>
<keyword evidence="3" id="KW-1185">Reference proteome</keyword>
<protein>
    <submittedName>
        <fullName evidence="2">(raccoon dog) hypothetical protein</fullName>
    </submittedName>
</protein>
<comment type="caution">
    <text evidence="2">The sequence shown here is derived from an EMBL/GenBank/DDBJ whole genome shotgun (WGS) entry which is preliminary data.</text>
</comment>